<keyword evidence="3" id="KW-1185">Reference proteome</keyword>
<proteinExistence type="predicted"/>
<feature type="transmembrane region" description="Helical" evidence="1">
    <location>
        <begin position="15"/>
        <end position="35"/>
    </location>
</feature>
<protein>
    <submittedName>
        <fullName evidence="2">NhaP-type Na+/H+ or K+/H+ antiporter</fullName>
    </submittedName>
</protein>
<keyword evidence="1" id="KW-1133">Transmembrane helix</keyword>
<evidence type="ECO:0000256" key="1">
    <source>
        <dbReference type="SAM" id="Phobius"/>
    </source>
</evidence>
<keyword evidence="1" id="KW-0472">Membrane</keyword>
<name>A0ABU0MJL2_9PROT</name>
<accession>A0ABU0MJL2</accession>
<comment type="caution">
    <text evidence="2">The sequence shown here is derived from an EMBL/GenBank/DDBJ whole genome shotgun (WGS) entry which is preliminary data.</text>
</comment>
<gene>
    <name evidence="2" type="ORF">QO018_002496</name>
</gene>
<evidence type="ECO:0000313" key="3">
    <source>
        <dbReference type="Proteomes" id="UP001244552"/>
    </source>
</evidence>
<keyword evidence="1" id="KW-0812">Transmembrane</keyword>
<sequence>MALVLSLPANPYRDTILAVCYVVVAFTILVQGLTLEPIGRRLYGERRGGHG</sequence>
<dbReference type="EMBL" id="JAUSVU010000007">
    <property type="protein sequence ID" value="MDQ0533638.1"/>
    <property type="molecule type" value="Genomic_DNA"/>
</dbReference>
<dbReference type="Proteomes" id="UP001244552">
    <property type="component" value="Unassembled WGS sequence"/>
</dbReference>
<organism evidence="2 3">
    <name type="scientific">Azospirillum picis</name>
    <dbReference type="NCBI Taxonomy" id="488438"/>
    <lineage>
        <taxon>Bacteria</taxon>
        <taxon>Pseudomonadati</taxon>
        <taxon>Pseudomonadota</taxon>
        <taxon>Alphaproteobacteria</taxon>
        <taxon>Rhodospirillales</taxon>
        <taxon>Azospirillaceae</taxon>
        <taxon>Azospirillum</taxon>
    </lineage>
</organism>
<evidence type="ECO:0000313" key="2">
    <source>
        <dbReference type="EMBL" id="MDQ0533638.1"/>
    </source>
</evidence>
<reference evidence="2 3" key="1">
    <citation type="submission" date="2023-07" db="EMBL/GenBank/DDBJ databases">
        <title>Genomic Encyclopedia of Type Strains, Phase IV (KMG-IV): sequencing the most valuable type-strain genomes for metagenomic binning, comparative biology and taxonomic classification.</title>
        <authorList>
            <person name="Goeker M."/>
        </authorList>
    </citation>
    <scope>NUCLEOTIDE SEQUENCE [LARGE SCALE GENOMIC DNA]</scope>
    <source>
        <strain evidence="2 3">DSM 19922</strain>
    </source>
</reference>